<comment type="caution">
    <text evidence="1">The sequence shown here is derived from an EMBL/GenBank/DDBJ whole genome shotgun (WGS) entry which is preliminary data.</text>
</comment>
<accession>A0AA40ER10</accession>
<protein>
    <submittedName>
        <fullName evidence="1">Uncharacterized protein</fullName>
    </submittedName>
</protein>
<dbReference type="Proteomes" id="UP001172155">
    <property type="component" value="Unassembled WGS sequence"/>
</dbReference>
<gene>
    <name evidence="1" type="ORF">B0T18DRAFT_416164</name>
</gene>
<sequence>MVASADLYGRNRQYIHQLGTAKGKWNVAKYNKKPGSSSSACVSADMDSNQRKALMADVLFSAGYSGASLLYRANLPPGGSNDTRPVDISSLRSIFFSFARASQTPGHAATAVKLIDTHVNGCLQRMEGDQDRDHALWVSTFDIMVARIQHDASDQGGSQTPALLEMAIGPFIKTGTDDLRSTFPRLQDHRALIPFYLHLSYALIRWNDFAYRTRQLVAVEDTLRMLIDRQLEPEGAHPMIDCLRDCLNWCIETLDQKPEIPTLLEDRQGDSLTGVYQIVGTLWRAYVTNTPTPSWPTPTWASSCEISSGMSAAELLITLICTAMARNLAKMSKPLDCAREGFNDLDELDRHALLHHFLHQLRRTSDPRMLAPRLRPANAVTELGKPPIFAAFLNFVTETLGVEGLAPADATPVIPVVVAHGG</sequence>
<organism evidence="1 2">
    <name type="scientific">Schizothecium vesticola</name>
    <dbReference type="NCBI Taxonomy" id="314040"/>
    <lineage>
        <taxon>Eukaryota</taxon>
        <taxon>Fungi</taxon>
        <taxon>Dikarya</taxon>
        <taxon>Ascomycota</taxon>
        <taxon>Pezizomycotina</taxon>
        <taxon>Sordariomycetes</taxon>
        <taxon>Sordariomycetidae</taxon>
        <taxon>Sordariales</taxon>
        <taxon>Schizotheciaceae</taxon>
        <taxon>Schizothecium</taxon>
    </lineage>
</organism>
<dbReference type="AlphaFoldDB" id="A0AA40ER10"/>
<evidence type="ECO:0000313" key="2">
    <source>
        <dbReference type="Proteomes" id="UP001172155"/>
    </source>
</evidence>
<keyword evidence="2" id="KW-1185">Reference proteome</keyword>
<proteinExistence type="predicted"/>
<evidence type="ECO:0000313" key="1">
    <source>
        <dbReference type="EMBL" id="KAK0743919.1"/>
    </source>
</evidence>
<dbReference type="EMBL" id="JAUKUD010000005">
    <property type="protein sequence ID" value="KAK0743919.1"/>
    <property type="molecule type" value="Genomic_DNA"/>
</dbReference>
<reference evidence="1" key="1">
    <citation type="submission" date="2023-06" db="EMBL/GenBank/DDBJ databases">
        <title>Genome-scale phylogeny and comparative genomics of the fungal order Sordariales.</title>
        <authorList>
            <consortium name="Lawrence Berkeley National Laboratory"/>
            <person name="Hensen N."/>
            <person name="Bonometti L."/>
            <person name="Westerberg I."/>
            <person name="Brannstrom I.O."/>
            <person name="Guillou S."/>
            <person name="Cros-Aarteil S."/>
            <person name="Calhoun S."/>
            <person name="Haridas S."/>
            <person name="Kuo A."/>
            <person name="Mondo S."/>
            <person name="Pangilinan J."/>
            <person name="Riley R."/>
            <person name="LaButti K."/>
            <person name="Andreopoulos B."/>
            <person name="Lipzen A."/>
            <person name="Chen C."/>
            <person name="Yanf M."/>
            <person name="Daum C."/>
            <person name="Ng V."/>
            <person name="Clum A."/>
            <person name="Steindorff A."/>
            <person name="Ohm R."/>
            <person name="Martin F."/>
            <person name="Silar P."/>
            <person name="Natvig D."/>
            <person name="Lalanne C."/>
            <person name="Gautier V."/>
            <person name="Ament-velasquez S.L."/>
            <person name="Kruys A."/>
            <person name="Hutchinson M.I."/>
            <person name="Powell A.J."/>
            <person name="Barry K."/>
            <person name="Miller A.N."/>
            <person name="Grigoriev I.V."/>
            <person name="Debuchy R."/>
            <person name="Gladieux P."/>
            <person name="Thoren M.H."/>
            <person name="Johannesson H."/>
        </authorList>
    </citation>
    <scope>NUCLEOTIDE SEQUENCE</scope>
    <source>
        <strain evidence="1">SMH3187-1</strain>
    </source>
</reference>
<name>A0AA40ER10_9PEZI</name>